<evidence type="ECO:0000313" key="4">
    <source>
        <dbReference type="Proteomes" id="UP000664169"/>
    </source>
</evidence>
<gene>
    <name evidence="3" type="ORF">GOMPHAMPRED_007644</name>
</gene>
<dbReference type="Pfam" id="PF02469">
    <property type="entry name" value="Fasciclin"/>
    <property type="match status" value="2"/>
</dbReference>
<feature type="domain" description="FAS1" evidence="2">
    <location>
        <begin position="22"/>
        <end position="169"/>
    </location>
</feature>
<dbReference type="PANTHER" id="PTHR10900">
    <property type="entry name" value="PERIOSTIN-RELATED"/>
    <property type="match status" value="1"/>
</dbReference>
<dbReference type="Gene3D" id="2.30.180.10">
    <property type="entry name" value="FAS1 domain"/>
    <property type="match status" value="2"/>
</dbReference>
<dbReference type="AlphaFoldDB" id="A0A8H3EY00"/>
<evidence type="ECO:0000259" key="2">
    <source>
        <dbReference type="PROSITE" id="PS50213"/>
    </source>
</evidence>
<name>A0A8H3EY00_9LECA</name>
<dbReference type="FunFam" id="2.30.180.10:FF:000032">
    <property type="entry name" value="Fasciclin domain-containing protein, putative"/>
    <property type="match status" value="1"/>
</dbReference>
<proteinExistence type="predicted"/>
<sequence length="378" mass="38310">MRCSLAILAIAASVAAQNSTSNTTLASVLTSNSNLSNLTSLVTSLNLVDTLSQLTNVTILAPSNAAFTKFMNSSVANTTLGDKGLLTALLTYHVLNGTINSSQIASMPTFVPTHLTNELVSNVTDGQRVEALNSSGTISFLSGLLTNSTVTQADITYNNGIIHVIDTVLEPPQDVAETAEAFNLTAIVGALTTLSLADIVDETSDLTIFAPNNDAFQAIASVLSNASTDTLKSVLTYHVIPGKVLYSPLIENGTQTTLNNSTLTLTVANGSVFVNQARVVTPNVLVANGVVHVIDSVLNPGSNATAGSNSSTAFPNATSASGVPFTSGVPTPTSVASVPSQVTAASTTGSSSSAGAAKAMATGMFGAGVLFAGALLAL</sequence>
<dbReference type="PROSITE" id="PS50213">
    <property type="entry name" value="FAS1"/>
    <property type="match status" value="2"/>
</dbReference>
<organism evidence="3 4">
    <name type="scientific">Gomphillus americanus</name>
    <dbReference type="NCBI Taxonomy" id="1940652"/>
    <lineage>
        <taxon>Eukaryota</taxon>
        <taxon>Fungi</taxon>
        <taxon>Dikarya</taxon>
        <taxon>Ascomycota</taxon>
        <taxon>Pezizomycotina</taxon>
        <taxon>Lecanoromycetes</taxon>
        <taxon>OSLEUM clade</taxon>
        <taxon>Ostropomycetidae</taxon>
        <taxon>Ostropales</taxon>
        <taxon>Graphidaceae</taxon>
        <taxon>Gomphilloideae</taxon>
        <taxon>Gomphillus</taxon>
    </lineage>
</organism>
<dbReference type="Proteomes" id="UP000664169">
    <property type="component" value="Unassembled WGS sequence"/>
</dbReference>
<dbReference type="InterPro" id="IPR036378">
    <property type="entry name" value="FAS1_dom_sf"/>
</dbReference>
<dbReference type="InterPro" id="IPR050904">
    <property type="entry name" value="Adhesion/Biosynth-related"/>
</dbReference>
<protein>
    <recommendedName>
        <fullName evidence="2">FAS1 domain-containing protein</fullName>
    </recommendedName>
</protein>
<keyword evidence="1" id="KW-0732">Signal</keyword>
<keyword evidence="4" id="KW-1185">Reference proteome</keyword>
<feature type="signal peptide" evidence="1">
    <location>
        <begin position="1"/>
        <end position="16"/>
    </location>
</feature>
<accession>A0A8H3EY00</accession>
<dbReference type="OrthoDB" id="286301at2759"/>
<dbReference type="SUPFAM" id="SSF82153">
    <property type="entry name" value="FAS1 domain"/>
    <property type="match status" value="2"/>
</dbReference>
<reference evidence="3" key="1">
    <citation type="submission" date="2021-03" db="EMBL/GenBank/DDBJ databases">
        <authorList>
            <person name="Tagirdzhanova G."/>
        </authorList>
    </citation>
    <scope>NUCLEOTIDE SEQUENCE</scope>
</reference>
<evidence type="ECO:0000256" key="1">
    <source>
        <dbReference type="SAM" id="SignalP"/>
    </source>
</evidence>
<dbReference type="EMBL" id="CAJPDQ010000007">
    <property type="protein sequence ID" value="CAF9912377.1"/>
    <property type="molecule type" value="Genomic_DNA"/>
</dbReference>
<comment type="caution">
    <text evidence="3">The sequence shown here is derived from an EMBL/GenBank/DDBJ whole genome shotgun (WGS) entry which is preliminary data.</text>
</comment>
<feature type="domain" description="FAS1" evidence="2">
    <location>
        <begin position="171"/>
        <end position="298"/>
    </location>
</feature>
<evidence type="ECO:0000313" key="3">
    <source>
        <dbReference type="EMBL" id="CAF9912377.1"/>
    </source>
</evidence>
<dbReference type="SMART" id="SM00554">
    <property type="entry name" value="FAS1"/>
    <property type="match status" value="2"/>
</dbReference>
<dbReference type="InterPro" id="IPR000782">
    <property type="entry name" value="FAS1_domain"/>
</dbReference>
<dbReference type="PANTHER" id="PTHR10900:SF77">
    <property type="entry name" value="FI19380P1"/>
    <property type="match status" value="1"/>
</dbReference>
<feature type="chain" id="PRO_5034441140" description="FAS1 domain-containing protein" evidence="1">
    <location>
        <begin position="17"/>
        <end position="378"/>
    </location>
</feature>